<dbReference type="Proteomes" id="UP000823750">
    <property type="component" value="Unassembled WGS sequence"/>
</dbReference>
<gene>
    <name evidence="1" type="ORF">IAB78_05335</name>
</gene>
<organism evidence="1 2">
    <name type="scientific">Candidatus Cryptobacteroides excrementavium</name>
    <dbReference type="NCBI Taxonomy" id="2840759"/>
    <lineage>
        <taxon>Bacteria</taxon>
        <taxon>Pseudomonadati</taxon>
        <taxon>Bacteroidota</taxon>
        <taxon>Bacteroidia</taxon>
        <taxon>Bacteroidales</taxon>
        <taxon>Candidatus Cryptobacteroides</taxon>
    </lineage>
</organism>
<sequence>MEEVRRLCAVLCTAVFTVACGTMEMERPPGGGAGGEVPPAPVRKDLYVTGVEYPEGYDWHVDQDYGYVACTVFLMKNGERIVEISVDPKDMVAPDADMHRCYDGHLYTDFSSDTETVIKCDGVELFRYSDREMICSMQVVGDDVYTLGMPRHGDGWTFRRNGMILNVKTTGYVLTRLGIDNGELWFAYVDQIVSGDDVRERYYLVRDGVTSPVGANGDVEKIDDILLRDGILYYTARLKGMPQHIVYIGDQASSVELGSADETVGCRIHYDGGSVLYVTGIKRQAAIGDMSTLWKNFALDYNMPVSTTVYGNYIDGDDISYVFRGKYKGDDYRLIIWDKYSSVDYGEAELDYAMLGETCAAAYGGHLCVALHPVVQGTPPALIVDREMQVYDFNGYFTSVSYW</sequence>
<dbReference type="PROSITE" id="PS51257">
    <property type="entry name" value="PROKAR_LIPOPROTEIN"/>
    <property type="match status" value="1"/>
</dbReference>
<dbReference type="AlphaFoldDB" id="A0A9D9J3J1"/>
<evidence type="ECO:0000313" key="2">
    <source>
        <dbReference type="Proteomes" id="UP000823750"/>
    </source>
</evidence>
<name>A0A9D9J3J1_9BACT</name>
<reference evidence="1" key="2">
    <citation type="journal article" date="2021" name="PeerJ">
        <title>Extensive microbial diversity within the chicken gut microbiome revealed by metagenomics and culture.</title>
        <authorList>
            <person name="Gilroy R."/>
            <person name="Ravi A."/>
            <person name="Getino M."/>
            <person name="Pursley I."/>
            <person name="Horton D.L."/>
            <person name="Alikhan N.F."/>
            <person name="Baker D."/>
            <person name="Gharbi K."/>
            <person name="Hall N."/>
            <person name="Watson M."/>
            <person name="Adriaenssens E.M."/>
            <person name="Foster-Nyarko E."/>
            <person name="Jarju S."/>
            <person name="Secka A."/>
            <person name="Antonio M."/>
            <person name="Oren A."/>
            <person name="Chaudhuri R.R."/>
            <person name="La Ragione R."/>
            <person name="Hildebrand F."/>
            <person name="Pallen M.J."/>
        </authorList>
    </citation>
    <scope>NUCLEOTIDE SEQUENCE</scope>
    <source>
        <strain evidence="1">B2-16538</strain>
    </source>
</reference>
<accession>A0A9D9J3J1</accession>
<comment type="caution">
    <text evidence="1">The sequence shown here is derived from an EMBL/GenBank/DDBJ whole genome shotgun (WGS) entry which is preliminary data.</text>
</comment>
<dbReference type="EMBL" id="JADILX010000082">
    <property type="protein sequence ID" value="MBO8485829.1"/>
    <property type="molecule type" value="Genomic_DNA"/>
</dbReference>
<evidence type="ECO:0000313" key="1">
    <source>
        <dbReference type="EMBL" id="MBO8485829.1"/>
    </source>
</evidence>
<reference evidence="1" key="1">
    <citation type="submission" date="2020-10" db="EMBL/GenBank/DDBJ databases">
        <authorList>
            <person name="Gilroy R."/>
        </authorList>
    </citation>
    <scope>NUCLEOTIDE SEQUENCE</scope>
    <source>
        <strain evidence="1">B2-16538</strain>
    </source>
</reference>
<proteinExistence type="predicted"/>
<protein>
    <submittedName>
        <fullName evidence="1">Uncharacterized protein</fullName>
    </submittedName>
</protein>